<sequence>MLRVLERVARASAGSIGRGSISKRLRSNGAETFRGVSSVALNVAEYFLEATERVMDYLNCTSEKKLKGLVSLLCDEAYQWWLTVKEGMPADRLIWDFFKVAFLGKYVDASDFEDDLRDELHVLIASQREWDFAGLVKKAKIAKEVKRSERQNREKDKDCSLAPIVGELTKVTVGNELGHALNVGLRIIKLRIVLRGLLRCRETPGRGAGNNKVRQPALVYAARRREDGDAPDVITGQLVGMSKLFRDVPLEVQGVVFSADLMELPFGEFDIILGMDWLVKHRVKLDYAVRRMVLKAKKLVRKGCEAFLAYVNIFDSKGSSMGDVRTVKEFLDVFPEELPGLPPDREVEFDIELLPGTAPVSIAPYRMASKELVELKAQI</sequence>
<dbReference type="CDD" id="cd00303">
    <property type="entry name" value="retropepsin_like"/>
    <property type="match status" value="1"/>
</dbReference>
<dbReference type="KEGG" id="ghi:107894605"/>
<dbReference type="PANTHER" id="PTHR15503:SF45">
    <property type="entry name" value="RNA-DIRECTED DNA POLYMERASE HOMOLOG"/>
    <property type="match status" value="1"/>
</dbReference>
<dbReference type="Proteomes" id="UP000818029">
    <property type="component" value="Chromosome A10"/>
</dbReference>
<dbReference type="AlphaFoldDB" id="A0A1U8IB68"/>
<keyword evidence="1" id="KW-1185">Reference proteome</keyword>
<dbReference type="RefSeq" id="XP_016675352.1">
    <property type="nucleotide sequence ID" value="XM_016819863.1"/>
</dbReference>
<dbReference type="PaxDb" id="3635-A0A1U8IB68"/>
<evidence type="ECO:0000313" key="1">
    <source>
        <dbReference type="Proteomes" id="UP000818029"/>
    </source>
</evidence>
<dbReference type="InterPro" id="IPR021109">
    <property type="entry name" value="Peptidase_aspartic_dom_sf"/>
</dbReference>
<dbReference type="OrthoDB" id="1749844at2759"/>
<reference evidence="1" key="1">
    <citation type="journal article" date="2020" name="Nat. Genet.">
        <title>Genomic diversifications of five Gossypium allopolyploid species and their impact on cotton improvement.</title>
        <authorList>
            <person name="Chen Z.J."/>
            <person name="Sreedasyam A."/>
            <person name="Ando A."/>
            <person name="Song Q."/>
            <person name="De Santiago L.M."/>
            <person name="Hulse-Kemp A.M."/>
            <person name="Ding M."/>
            <person name="Ye W."/>
            <person name="Kirkbride R.C."/>
            <person name="Jenkins J."/>
            <person name="Plott C."/>
            <person name="Lovell J."/>
            <person name="Lin Y.M."/>
            <person name="Vaughn R."/>
            <person name="Liu B."/>
            <person name="Simpson S."/>
            <person name="Scheffler B.E."/>
            <person name="Wen L."/>
            <person name="Saski C.A."/>
            <person name="Grover C.E."/>
            <person name="Hu G."/>
            <person name="Conover J.L."/>
            <person name="Carlson J.W."/>
            <person name="Shu S."/>
            <person name="Boston L.B."/>
            <person name="Williams M."/>
            <person name="Peterson D.G."/>
            <person name="McGee K."/>
            <person name="Jones D.C."/>
            <person name="Wendel J.F."/>
            <person name="Stelly D.M."/>
            <person name="Grimwood J."/>
            <person name="Schmutz J."/>
        </authorList>
    </citation>
    <scope>NUCLEOTIDE SEQUENCE [LARGE SCALE GENOMIC DNA]</scope>
    <source>
        <strain evidence="1">cv. TM-1</strain>
    </source>
</reference>
<gene>
    <name evidence="2" type="primary">LOC107894605</name>
</gene>
<dbReference type="STRING" id="3635.A0A1U8IB68"/>
<dbReference type="Pfam" id="PF08284">
    <property type="entry name" value="RVP_2"/>
    <property type="match status" value="1"/>
</dbReference>
<protein>
    <submittedName>
        <fullName evidence="2">Uncharacterized protein</fullName>
    </submittedName>
</protein>
<evidence type="ECO:0000313" key="2">
    <source>
        <dbReference type="RefSeq" id="XP_016675352.1"/>
    </source>
</evidence>
<dbReference type="Gene3D" id="2.40.70.10">
    <property type="entry name" value="Acid Proteases"/>
    <property type="match status" value="1"/>
</dbReference>
<accession>A0A1U8IB68</accession>
<dbReference type="InterPro" id="IPR032567">
    <property type="entry name" value="RTL1-rel"/>
</dbReference>
<proteinExistence type="predicted"/>
<dbReference type="PANTHER" id="PTHR15503">
    <property type="entry name" value="LDOC1 RELATED"/>
    <property type="match status" value="1"/>
</dbReference>
<organism evidence="1 2">
    <name type="scientific">Gossypium hirsutum</name>
    <name type="common">Upland cotton</name>
    <name type="synonym">Gossypium mexicanum</name>
    <dbReference type="NCBI Taxonomy" id="3635"/>
    <lineage>
        <taxon>Eukaryota</taxon>
        <taxon>Viridiplantae</taxon>
        <taxon>Streptophyta</taxon>
        <taxon>Embryophyta</taxon>
        <taxon>Tracheophyta</taxon>
        <taxon>Spermatophyta</taxon>
        <taxon>Magnoliopsida</taxon>
        <taxon>eudicotyledons</taxon>
        <taxon>Gunneridae</taxon>
        <taxon>Pentapetalae</taxon>
        <taxon>rosids</taxon>
        <taxon>malvids</taxon>
        <taxon>Malvales</taxon>
        <taxon>Malvaceae</taxon>
        <taxon>Malvoideae</taxon>
        <taxon>Gossypium</taxon>
    </lineage>
</organism>
<reference evidence="2" key="2">
    <citation type="submission" date="2025-08" db="UniProtKB">
        <authorList>
            <consortium name="RefSeq"/>
        </authorList>
    </citation>
    <scope>IDENTIFICATION</scope>
</reference>
<dbReference type="GeneID" id="107894605"/>
<name>A0A1U8IB68_GOSHI</name>